<gene>
    <name evidence="4" type="primary">LOC112683195</name>
</gene>
<dbReference type="Gene3D" id="3.40.50.11980">
    <property type="match status" value="1"/>
</dbReference>
<accession>A0A8B8FGB4</accession>
<name>A0A8B8FGB4_9HEMI</name>
<dbReference type="OrthoDB" id="392925at2759"/>
<evidence type="ECO:0000313" key="3">
    <source>
        <dbReference type="Proteomes" id="UP000694846"/>
    </source>
</evidence>
<dbReference type="InterPro" id="IPR051101">
    <property type="entry name" value="ZC3H12/N4BP1_RNase_Reg"/>
</dbReference>
<evidence type="ECO:0000313" key="4">
    <source>
        <dbReference type="RefSeq" id="XP_025409924.1"/>
    </source>
</evidence>
<dbReference type="Proteomes" id="UP000694846">
    <property type="component" value="Unplaced"/>
</dbReference>
<dbReference type="RefSeq" id="XP_025409924.1">
    <property type="nucleotide sequence ID" value="XM_025554139.1"/>
</dbReference>
<dbReference type="FunFam" id="3.40.50.11980:FF:000001">
    <property type="entry name" value="ZC3H12A isoform 1"/>
    <property type="match status" value="1"/>
</dbReference>
<proteinExistence type="predicted"/>
<dbReference type="GeneID" id="112683195"/>
<evidence type="ECO:0000256" key="1">
    <source>
        <dbReference type="SAM" id="MobiDB-lite"/>
    </source>
</evidence>
<dbReference type="Pfam" id="PF11977">
    <property type="entry name" value="RNase_Zc3h12a"/>
    <property type="match status" value="1"/>
</dbReference>
<sequence length="380" mass="43029">MGKVKNKKCKNINIVEVTIIDNDDDSPPPNNQLNNMNTVGCNTVNPSSEIQEIIDITDEYDCVLNQASSSETKSLNIENDYTIDITKNFEQRNNTILSQTICGHKNPIELIILDSDDEENTQEKQSVKNSNNHNSIKESCGVSDYSKKAIQKHRNKNVCYHKQLLNVVNAPFNFNELSVNHQNNLQHSKNNEHIKIMNVPSKPPQPSTNFPCTTLMKTTRQLRPIYIDGLNIGHAYGHGTFSAKGIELCIEYFAARGHTDILVFIPQHRQGPPGSLSKFVLSKLFKKGHICYTPSRKINDRRMTCYDDRIILNQAVKFGAVVVSNDNFRDLYSENIAFREIIETRHVMVTFARDEIIVPDDQYNGGPCTLNLSDILCFPA</sequence>
<dbReference type="GO" id="GO:0036464">
    <property type="term" value="C:cytoplasmic ribonucleoprotein granule"/>
    <property type="evidence" value="ECO:0007669"/>
    <property type="project" value="TreeGrafter"/>
</dbReference>
<organism evidence="3 4">
    <name type="scientific">Sipha flava</name>
    <name type="common">yellow sugarcane aphid</name>
    <dbReference type="NCBI Taxonomy" id="143950"/>
    <lineage>
        <taxon>Eukaryota</taxon>
        <taxon>Metazoa</taxon>
        <taxon>Ecdysozoa</taxon>
        <taxon>Arthropoda</taxon>
        <taxon>Hexapoda</taxon>
        <taxon>Insecta</taxon>
        <taxon>Pterygota</taxon>
        <taxon>Neoptera</taxon>
        <taxon>Paraneoptera</taxon>
        <taxon>Hemiptera</taxon>
        <taxon>Sternorrhyncha</taxon>
        <taxon>Aphidomorpha</taxon>
        <taxon>Aphidoidea</taxon>
        <taxon>Aphididae</taxon>
        <taxon>Sipha</taxon>
    </lineage>
</organism>
<dbReference type="AlphaFoldDB" id="A0A8B8FGB4"/>
<reference evidence="4" key="1">
    <citation type="submission" date="2025-08" db="UniProtKB">
        <authorList>
            <consortium name="RefSeq"/>
        </authorList>
    </citation>
    <scope>IDENTIFICATION</scope>
    <source>
        <tissue evidence="4">Whole body</tissue>
    </source>
</reference>
<dbReference type="GO" id="GO:0005634">
    <property type="term" value="C:nucleus"/>
    <property type="evidence" value="ECO:0007669"/>
    <property type="project" value="TreeGrafter"/>
</dbReference>
<feature type="region of interest" description="Disordered" evidence="1">
    <location>
        <begin position="119"/>
        <end position="139"/>
    </location>
</feature>
<feature type="domain" description="RNase NYN" evidence="2">
    <location>
        <begin position="222"/>
        <end position="364"/>
    </location>
</feature>
<dbReference type="PANTHER" id="PTHR12876:SF35">
    <property type="entry name" value="LD08718P-RELATED"/>
    <property type="match status" value="1"/>
</dbReference>
<protein>
    <submittedName>
        <fullName evidence="4">NEDD4-binding protein 1-like isoform X1</fullName>
    </submittedName>
</protein>
<dbReference type="PANTHER" id="PTHR12876">
    <property type="entry name" value="N4BP1-RELATED"/>
    <property type="match status" value="1"/>
</dbReference>
<evidence type="ECO:0000259" key="2">
    <source>
        <dbReference type="Pfam" id="PF11977"/>
    </source>
</evidence>
<keyword evidence="3" id="KW-1185">Reference proteome</keyword>
<dbReference type="InterPro" id="IPR021869">
    <property type="entry name" value="RNase_Zc3h12_NYN"/>
</dbReference>
<dbReference type="GO" id="GO:0003729">
    <property type="term" value="F:mRNA binding"/>
    <property type="evidence" value="ECO:0007669"/>
    <property type="project" value="TreeGrafter"/>
</dbReference>
<dbReference type="GO" id="GO:0004521">
    <property type="term" value="F:RNA endonuclease activity"/>
    <property type="evidence" value="ECO:0007669"/>
    <property type="project" value="TreeGrafter"/>
</dbReference>